<reference evidence="1 2" key="1">
    <citation type="submission" date="2020-08" db="EMBL/GenBank/DDBJ databases">
        <title>Genomic Encyclopedia of Type Strains, Phase IV (KMG-IV): sequencing the most valuable type-strain genomes for metagenomic binning, comparative biology and taxonomic classification.</title>
        <authorList>
            <person name="Goeker M."/>
        </authorList>
    </citation>
    <scope>NUCLEOTIDE SEQUENCE [LARGE SCALE GENOMIC DNA]</scope>
    <source>
        <strain evidence="1 2">DSM 19512</strain>
    </source>
</reference>
<proteinExistence type="predicted"/>
<evidence type="ECO:0000313" key="2">
    <source>
        <dbReference type="Proteomes" id="UP000538670"/>
    </source>
</evidence>
<dbReference type="AlphaFoldDB" id="A0A7W6A7C6"/>
<keyword evidence="2" id="KW-1185">Reference proteome</keyword>
<evidence type="ECO:0000313" key="1">
    <source>
        <dbReference type="EMBL" id="MBB3877957.1"/>
    </source>
</evidence>
<protein>
    <submittedName>
        <fullName evidence="1">Uncharacterized protein</fullName>
    </submittedName>
</protein>
<dbReference type="EMBL" id="JACIDH010000001">
    <property type="protein sequence ID" value="MBB3877957.1"/>
    <property type="molecule type" value="Genomic_DNA"/>
</dbReference>
<comment type="caution">
    <text evidence="1">The sequence shown here is derived from an EMBL/GenBank/DDBJ whole genome shotgun (WGS) entry which is preliminary data.</text>
</comment>
<gene>
    <name evidence="1" type="ORF">GGR48_000360</name>
</gene>
<dbReference type="RefSeq" id="WP_183950188.1">
    <property type="nucleotide sequence ID" value="NZ_JACIDH010000001.1"/>
</dbReference>
<name>A0A7W6A7C6_9SPHN</name>
<accession>A0A7W6A7C6</accession>
<sequence>MAWIPSNIFGLAGRSVTVPVDSLWAPREGDGPMALPEPAAPVIRPGRPQWADHELIAHGDGAAAVDLALLLGAQDDVRSDTAVPQVAVEGTAPAQAVIVSAVAEDAGDFAQVPLAAFQAADNARIDPHEAFTMLLPEQVAMDSGMFMIV</sequence>
<dbReference type="Proteomes" id="UP000538670">
    <property type="component" value="Unassembled WGS sequence"/>
</dbReference>
<organism evidence="1 2">
    <name type="scientific">Sphingomonas pseudosanguinis</name>
    <dbReference type="NCBI Taxonomy" id="413712"/>
    <lineage>
        <taxon>Bacteria</taxon>
        <taxon>Pseudomonadati</taxon>
        <taxon>Pseudomonadota</taxon>
        <taxon>Alphaproteobacteria</taxon>
        <taxon>Sphingomonadales</taxon>
        <taxon>Sphingomonadaceae</taxon>
        <taxon>Sphingomonas</taxon>
    </lineage>
</organism>